<evidence type="ECO:0000313" key="6">
    <source>
        <dbReference type="Proteomes" id="UP000464754"/>
    </source>
</evidence>
<dbReference type="InterPro" id="IPR043703">
    <property type="entry name" value="Lipid_II_synth_MurT"/>
</dbReference>
<comment type="catalytic activity">
    <reaction evidence="2">
        <text>beta-D-GlcNAc-(1-&gt;4)-Mur2Ac(oyl-L-Ala-gamma-D-Glu-L-Lys-D-Ala-D-Ala)-di-trans,octa-cis-undecaprenyl diphosphate + ATP = beta-D-GlcNAc-(1-&gt;4)-Mur2Ac(oyl-L-Ala-gamma-D-O-P-Glu-L-Lys-D-Ala-D-Ala)-di-trans,octa-cis-undecaprenyl diphosphate + ADP</text>
        <dbReference type="Rhea" id="RHEA:59488"/>
        <dbReference type="ChEBI" id="CHEBI:30616"/>
        <dbReference type="ChEBI" id="CHEBI:60033"/>
        <dbReference type="ChEBI" id="CHEBI:143132"/>
        <dbReference type="ChEBI" id="CHEBI:456216"/>
    </reaction>
</comment>
<feature type="domain" description="Mur ligase central" evidence="3">
    <location>
        <begin position="50"/>
        <end position="230"/>
    </location>
</feature>
<feature type="domain" description="Lipid II isoglutaminyl synthase (glutamine-hydrolyzing) subunit MurT C-terminal" evidence="4">
    <location>
        <begin position="317"/>
        <end position="425"/>
    </location>
</feature>
<keyword evidence="2" id="KW-0479">Metal-binding</keyword>
<dbReference type="InterPro" id="IPR013564">
    <property type="entry name" value="MurT_C"/>
</dbReference>
<dbReference type="EC" id="6.3.5.13" evidence="2"/>
<dbReference type="Pfam" id="PF08245">
    <property type="entry name" value="Mur_ligase_M"/>
    <property type="match status" value="1"/>
</dbReference>
<keyword evidence="2" id="KW-0133">Cell shape</keyword>
<evidence type="ECO:0000256" key="2">
    <source>
        <dbReference type="HAMAP-Rule" id="MF_02214"/>
    </source>
</evidence>
<dbReference type="PANTHER" id="PTHR23135:SF7">
    <property type="entry name" value="LIPID II ISOGLUTAMINYL SYNTHASE (GLUTAMINE-HYDROLYZING) SUBUNIT MURT"/>
    <property type="match status" value="1"/>
</dbReference>
<evidence type="ECO:0000313" key="5">
    <source>
        <dbReference type="EMBL" id="BBK21611.1"/>
    </source>
</evidence>
<feature type="binding site" evidence="2">
    <location>
        <position position="209"/>
    </location>
    <ligand>
        <name>Zn(2+)</name>
        <dbReference type="ChEBI" id="CHEBI:29105"/>
    </ligand>
</feature>
<dbReference type="Gene3D" id="3.40.1190.10">
    <property type="entry name" value="Mur-like, catalytic domain"/>
    <property type="match status" value="1"/>
</dbReference>
<dbReference type="Proteomes" id="UP000464754">
    <property type="component" value="Chromosome"/>
</dbReference>
<keyword evidence="2" id="KW-0961">Cell wall biogenesis/degradation</keyword>
<comment type="similarity">
    <text evidence="2">Belongs to the MurCDEF family. MurT subfamily.</text>
</comment>
<dbReference type="GO" id="GO:0071555">
    <property type="term" value="P:cell wall organization"/>
    <property type="evidence" value="ECO:0007669"/>
    <property type="project" value="UniProtKB-KW"/>
</dbReference>
<dbReference type="Pfam" id="PF08353">
    <property type="entry name" value="MurT_C"/>
    <property type="match status" value="1"/>
</dbReference>
<comment type="function">
    <text evidence="2">The lipid II isoglutaminyl synthase complex catalyzes the formation of alpha-D-isoglutamine in the cell wall lipid II stem peptide. The MurT subunit catalyzes the ATP-dependent amidation of D-glutamate residue of lipid II, converting it to an isoglutamine residue.</text>
</comment>
<dbReference type="SUPFAM" id="SSF53623">
    <property type="entry name" value="MurD-like peptide ligases, catalytic domain"/>
    <property type="match status" value="1"/>
</dbReference>
<proteinExistence type="inferred from homology"/>
<dbReference type="GO" id="GO:0008270">
    <property type="term" value="F:zinc ion binding"/>
    <property type="evidence" value="ECO:0007669"/>
    <property type="project" value="UniProtKB-UniRule"/>
</dbReference>
<keyword evidence="2" id="KW-0573">Peptidoglycan synthesis</keyword>
<dbReference type="KEGG" id="aarg:Aargi30884_05140"/>
<dbReference type="AlphaFoldDB" id="A0A6N4TG67"/>
<dbReference type="HAMAP" id="MF_02214">
    <property type="entry name" value="Lipid_II_synth_MurT"/>
    <property type="match status" value="1"/>
</dbReference>
<evidence type="ECO:0000259" key="4">
    <source>
        <dbReference type="Pfam" id="PF08353"/>
    </source>
</evidence>
<gene>
    <name evidence="2" type="primary">murT</name>
    <name evidence="5" type="ORF">Aargi30884_05140</name>
</gene>
<protein>
    <recommendedName>
        <fullName evidence="2">Lipid II isoglutaminyl synthase (glutamine-hydrolyzing) subunit MurT</fullName>
        <ecNumber evidence="2">6.3.5.13</ecNumber>
    </recommendedName>
</protein>
<evidence type="ECO:0000259" key="3">
    <source>
        <dbReference type="Pfam" id="PF08245"/>
    </source>
</evidence>
<sequence>MKSIAIFITKLSAFLLHLIHRGGSLPGQLGLKICNDVLCKLKITCPVILVTGTNGKTSTSNMIVEMFEQKKDKVISNRKGDNLRAGITTSLLCASTLTGKIHADAIVLEVDELNIPYIIKSLPVTALVVTNFFRDQLDRAREMEQLISKVEAAIPDFKGTLILNGNDPNVVRLKDKAPQAAAMYFGMHKCITSSSATKEASEGKFCPRCANRLKYQYYQYSHIGEFHCTNCDFKTPAMDVCGTVKDIEKREFIYEQNVFHAPQGGLYTMYNCMAVLCVAKKFAIPLKFAEQAFTTIVVPDGRNEKMEYKGHDLILNLVKNPTGANEVMKVIEEDHRKKTILIVLNDHAQDGRDVSWIYDTFFEKLLNDETSKIITSGTRAYDMALRLKYAGWEKDLTVIENLEDAVNDLLRCDMTMYAIATYTALQPTRKLLRRES</sequence>
<dbReference type="RefSeq" id="WP_163051429.1">
    <property type="nucleotide sequence ID" value="NZ_AP019695.1"/>
</dbReference>
<comment type="subunit">
    <text evidence="2">Forms a heterodimer with GatD.</text>
</comment>
<accession>A0A6N4TG67</accession>
<feature type="binding site" evidence="2">
    <location>
        <position position="206"/>
    </location>
    <ligand>
        <name>Zn(2+)</name>
        <dbReference type="ChEBI" id="CHEBI:29105"/>
    </ligand>
</feature>
<dbReference type="GO" id="GO:0008360">
    <property type="term" value="P:regulation of cell shape"/>
    <property type="evidence" value="ECO:0007669"/>
    <property type="project" value="UniProtKB-KW"/>
</dbReference>
<dbReference type="GO" id="GO:0016881">
    <property type="term" value="F:acid-amino acid ligase activity"/>
    <property type="evidence" value="ECO:0007669"/>
    <property type="project" value="InterPro"/>
</dbReference>
<dbReference type="GO" id="GO:0140282">
    <property type="term" value="F:carbon-nitrogen ligase activity on lipid II"/>
    <property type="evidence" value="ECO:0007669"/>
    <property type="project" value="UniProtKB-UniRule"/>
</dbReference>
<dbReference type="UniPathway" id="UPA00219"/>
<comment type="catalytic activity">
    <reaction evidence="2">
        <text>beta-D-GlcNAc-(1-&gt;4)-Mur2Ac(oyl-L-Ala-gamma-D-O-P-Glu-L-Lys-D-Ala-D-Ala)-di-trans,octa-cis-undecaprenyl diphosphate + NH4(+) = beta-D-GlcNAc-(1-&gt;4)-Mur2Ac(oyl-L-Ala-D-isoglutaminyl-L-Lys-D-Ala-D-Ala)-di-trans,octa-cis-undecaprenyl diphosphate + phosphate + H(+)</text>
        <dbReference type="Rhea" id="RHEA:57932"/>
        <dbReference type="ChEBI" id="CHEBI:15378"/>
        <dbReference type="ChEBI" id="CHEBI:28938"/>
        <dbReference type="ChEBI" id="CHEBI:43474"/>
        <dbReference type="ChEBI" id="CHEBI:62233"/>
        <dbReference type="ChEBI" id="CHEBI:143132"/>
    </reaction>
</comment>
<keyword evidence="2" id="KW-0862">Zinc</keyword>
<feature type="binding site" evidence="2">
    <location>
        <position position="231"/>
    </location>
    <ligand>
        <name>Zn(2+)</name>
        <dbReference type="ChEBI" id="CHEBI:29105"/>
    </ligand>
</feature>
<keyword evidence="6" id="KW-1185">Reference proteome</keyword>
<dbReference type="EMBL" id="AP019695">
    <property type="protein sequence ID" value="BBK21611.1"/>
    <property type="molecule type" value="Genomic_DNA"/>
</dbReference>
<feature type="binding site" evidence="2">
    <location>
        <position position="228"/>
    </location>
    <ligand>
        <name>Zn(2+)</name>
        <dbReference type="ChEBI" id="CHEBI:29105"/>
    </ligand>
</feature>
<dbReference type="InterPro" id="IPR036565">
    <property type="entry name" value="Mur-like_cat_sf"/>
</dbReference>
<comment type="catalytic activity">
    <reaction evidence="2">
        <text>beta-D-GlcNAc-(1-&gt;4)-Mur2Ac(oyl-L-Ala-gamma-D-Glu-L-Lys-D-Ala-D-Ala)-di-trans,octa-cis-undecaprenyl diphosphate + L-glutamine + ATP + H2O = beta-D-GlcNAc-(1-&gt;4)-Mur2Ac(oyl-L-Ala-D-isoglutaminyl-L-Lys-D-Ala-D-Ala)-di-trans,octa-cis-undecaprenyl diphosphate + L-glutamate + ADP + phosphate + H(+)</text>
        <dbReference type="Rhea" id="RHEA:57928"/>
        <dbReference type="ChEBI" id="CHEBI:15377"/>
        <dbReference type="ChEBI" id="CHEBI:15378"/>
        <dbReference type="ChEBI" id="CHEBI:29985"/>
        <dbReference type="ChEBI" id="CHEBI:30616"/>
        <dbReference type="ChEBI" id="CHEBI:43474"/>
        <dbReference type="ChEBI" id="CHEBI:58359"/>
        <dbReference type="ChEBI" id="CHEBI:60033"/>
        <dbReference type="ChEBI" id="CHEBI:62233"/>
        <dbReference type="ChEBI" id="CHEBI:456216"/>
        <dbReference type="EC" id="6.3.5.13"/>
    </reaction>
</comment>
<keyword evidence="2" id="KW-0436">Ligase</keyword>
<dbReference type="PANTHER" id="PTHR23135">
    <property type="entry name" value="MUR LIGASE FAMILY MEMBER"/>
    <property type="match status" value="1"/>
</dbReference>
<name>A0A6N4TG67_9FIRM</name>
<dbReference type="InterPro" id="IPR013221">
    <property type="entry name" value="Mur_ligase_cen"/>
</dbReference>
<comment type="pathway">
    <text evidence="1 2">Cell wall biogenesis; peptidoglycan biosynthesis.</text>
</comment>
<organism evidence="5 6">
    <name type="scientific">Amedibacterium intestinale</name>
    <dbReference type="NCBI Taxonomy" id="2583452"/>
    <lineage>
        <taxon>Bacteria</taxon>
        <taxon>Bacillati</taxon>
        <taxon>Bacillota</taxon>
        <taxon>Erysipelotrichia</taxon>
        <taxon>Erysipelotrichales</taxon>
        <taxon>Erysipelotrichaceae</taxon>
        <taxon>Amedibacterium</taxon>
    </lineage>
</organism>
<feature type="active site" evidence="2">
    <location>
        <position position="353"/>
    </location>
</feature>
<evidence type="ECO:0000256" key="1">
    <source>
        <dbReference type="ARBA" id="ARBA00004752"/>
    </source>
</evidence>
<keyword evidence="2" id="KW-0067">ATP-binding</keyword>
<dbReference type="GO" id="GO:0005524">
    <property type="term" value="F:ATP binding"/>
    <property type="evidence" value="ECO:0007669"/>
    <property type="project" value="UniProtKB-UniRule"/>
</dbReference>
<keyword evidence="2" id="KW-0547">Nucleotide-binding</keyword>
<dbReference type="GO" id="GO:0009252">
    <property type="term" value="P:peptidoglycan biosynthetic process"/>
    <property type="evidence" value="ECO:0007669"/>
    <property type="project" value="UniProtKB-UniRule"/>
</dbReference>
<reference evidence="6" key="1">
    <citation type="submission" date="2019-05" db="EMBL/GenBank/DDBJ databases">
        <title>Complete genome sequencing of Absiella argi strain JCM 30884.</title>
        <authorList>
            <person name="Sakamoto M."/>
            <person name="Murakami T."/>
            <person name="Mori H."/>
        </authorList>
    </citation>
    <scope>NUCLEOTIDE SEQUENCE [LARGE SCALE GENOMIC DNA]</scope>
    <source>
        <strain evidence="6">JCM 30884</strain>
    </source>
</reference>